<keyword evidence="1" id="KW-1133">Transmembrane helix</keyword>
<accession>A0A7H8QI21</accession>
<dbReference type="GO" id="GO:0016491">
    <property type="term" value="F:oxidoreductase activity"/>
    <property type="evidence" value="ECO:0007669"/>
    <property type="project" value="InterPro"/>
</dbReference>
<dbReference type="KEGG" id="trg:TRUGW13939_00308"/>
<gene>
    <name evidence="3" type="ORF">TRUGW13939_00308</name>
</gene>
<dbReference type="PANTHER" id="PTHR37539">
    <property type="entry name" value="SECRETED PROTEIN-RELATED"/>
    <property type="match status" value="1"/>
</dbReference>
<dbReference type="OrthoDB" id="6361347at2759"/>
<evidence type="ECO:0000256" key="1">
    <source>
        <dbReference type="SAM" id="Phobius"/>
    </source>
</evidence>
<reference evidence="4" key="1">
    <citation type="submission" date="2020-06" db="EMBL/GenBank/DDBJ databases">
        <title>A chromosome-scale genome assembly of Talaromyces rugulosus W13939.</title>
        <authorList>
            <person name="Wang B."/>
            <person name="Guo L."/>
            <person name="Ye K."/>
            <person name="Wang L."/>
        </authorList>
    </citation>
    <scope>NUCLEOTIDE SEQUENCE [LARGE SCALE GENOMIC DNA]</scope>
    <source>
        <strain evidence="4">W13939</strain>
    </source>
</reference>
<evidence type="ECO:0000313" key="3">
    <source>
        <dbReference type="EMBL" id="QKX53232.1"/>
    </source>
</evidence>
<name>A0A7H8QI21_TALRU</name>
<keyword evidence="1" id="KW-0472">Membrane</keyword>
<dbReference type="RefSeq" id="XP_035339411.1">
    <property type="nucleotide sequence ID" value="XM_035483518.1"/>
</dbReference>
<dbReference type="Proteomes" id="UP000509510">
    <property type="component" value="Chromosome I"/>
</dbReference>
<dbReference type="InterPro" id="IPR018713">
    <property type="entry name" value="MPAB/Lcp_cat_dom"/>
</dbReference>
<organism evidence="3 4">
    <name type="scientific">Talaromyces rugulosus</name>
    <name type="common">Penicillium rugulosum</name>
    <dbReference type="NCBI Taxonomy" id="121627"/>
    <lineage>
        <taxon>Eukaryota</taxon>
        <taxon>Fungi</taxon>
        <taxon>Dikarya</taxon>
        <taxon>Ascomycota</taxon>
        <taxon>Pezizomycotina</taxon>
        <taxon>Eurotiomycetes</taxon>
        <taxon>Eurotiomycetidae</taxon>
        <taxon>Eurotiales</taxon>
        <taxon>Trichocomaceae</taxon>
        <taxon>Talaromyces</taxon>
        <taxon>Talaromyces sect. Islandici</taxon>
    </lineage>
</organism>
<feature type="transmembrane region" description="Helical" evidence="1">
    <location>
        <begin position="421"/>
        <end position="441"/>
    </location>
</feature>
<dbReference type="GeneID" id="55987823"/>
<protein>
    <recommendedName>
        <fullName evidence="2">ER-bound oxygenase mpaB/mpaB'/Rubber oxygenase catalytic domain-containing protein</fullName>
    </recommendedName>
</protein>
<dbReference type="EMBL" id="CP055898">
    <property type="protein sequence ID" value="QKX53232.1"/>
    <property type="molecule type" value="Genomic_DNA"/>
</dbReference>
<proteinExistence type="predicted"/>
<dbReference type="InterPro" id="IPR037473">
    <property type="entry name" value="Lcp-like"/>
</dbReference>
<keyword evidence="4" id="KW-1185">Reference proteome</keyword>
<dbReference type="AlphaFoldDB" id="A0A7H8QI21"/>
<evidence type="ECO:0000259" key="2">
    <source>
        <dbReference type="Pfam" id="PF09995"/>
    </source>
</evidence>
<dbReference type="PANTHER" id="PTHR37539:SF1">
    <property type="entry name" value="ER-BOUND OXYGENASE MPAB_MPAB'_RUBBER OXYGENASE CATALYTIC DOMAIN-CONTAINING PROTEIN"/>
    <property type="match status" value="1"/>
</dbReference>
<keyword evidence="1" id="KW-0812">Transmembrane</keyword>
<dbReference type="Pfam" id="PF09995">
    <property type="entry name" value="MPAB_Lcp_cat"/>
    <property type="match status" value="1"/>
</dbReference>
<feature type="domain" description="ER-bound oxygenase mpaB/mpaB'/Rubber oxygenase catalytic" evidence="2">
    <location>
        <begin position="112"/>
        <end position="349"/>
    </location>
</feature>
<sequence>MTTTSEQSQSGDEKQKWSYKFTWTDDHPDPQVLKPLRHEYDELGALALEKLLDIKKRHEKKGDLYNILENHHAEDETLTEFWNNVHAVPEWVDWEQLARGQKVFYRYGLANIVGFALQGFVCENSASTGVVEILVRTGGFSTRVLWGRLLETFQWLLQVTKSLDEVQPGGEGFRSTVRVRLLHSSVRRRILQLVDRRPEYYDVNKFGIPVNTMDSIHSITTFCLNPMFLQLPRMGLKPLQQEKEDYLALFRYIAHVIGTPIEYFMTVEKAKALMESCYLHELEMTETSQIVAHNFVRAVESLPPPLVISRGFIEAGSRWLNGHKLCNELGLGQPGVLSYIAFAGHCALVNALIWAQRLVPPFDKFMIELLRSKLYWAVIESEGGLNGGTGFEMKYKPQIGRVTRREEAATFASGFPMLECFFFLCAILAVLVIVGTGYLFGKLMQA</sequence>
<evidence type="ECO:0000313" key="4">
    <source>
        <dbReference type="Proteomes" id="UP000509510"/>
    </source>
</evidence>